<dbReference type="GO" id="GO:0005576">
    <property type="term" value="C:extracellular region"/>
    <property type="evidence" value="ECO:0007669"/>
    <property type="project" value="UniProtKB-SubCell"/>
</dbReference>
<comment type="caution">
    <text evidence="5">The sequence shown here is derived from an EMBL/GenBank/DDBJ whole genome shotgun (WGS) entry which is preliminary data.</text>
</comment>
<feature type="domain" description="Single" evidence="4">
    <location>
        <begin position="44"/>
        <end position="111"/>
    </location>
</feature>
<feature type="domain" description="Single" evidence="4">
    <location>
        <begin position="145"/>
        <end position="213"/>
    </location>
</feature>
<comment type="subcellular location">
    <subcellularLocation>
        <location evidence="1">Secreted</location>
    </subcellularLocation>
</comment>
<keyword evidence="6" id="KW-1185">Reference proteome</keyword>
<evidence type="ECO:0000256" key="2">
    <source>
        <dbReference type="ARBA" id="ARBA00022525"/>
    </source>
</evidence>
<reference evidence="5 6" key="1">
    <citation type="journal article" date="2024" name="BMC Genomics">
        <title>De novo assembly and annotation of Popillia japonica's genome with initial clues to its potential as an invasive pest.</title>
        <authorList>
            <person name="Cucini C."/>
            <person name="Boschi S."/>
            <person name="Funari R."/>
            <person name="Cardaioli E."/>
            <person name="Iannotti N."/>
            <person name="Marturano G."/>
            <person name="Paoli F."/>
            <person name="Bruttini M."/>
            <person name="Carapelli A."/>
            <person name="Frati F."/>
            <person name="Nardi F."/>
        </authorList>
    </citation>
    <scope>NUCLEOTIDE SEQUENCE [LARGE SCALE GENOMIC DNA]</scope>
    <source>
        <strain evidence="5">DMR45628</strain>
    </source>
</reference>
<evidence type="ECO:0000313" key="6">
    <source>
        <dbReference type="Proteomes" id="UP001458880"/>
    </source>
</evidence>
<keyword evidence="3" id="KW-0472">Membrane</keyword>
<dbReference type="PANTHER" id="PTHR39957:SF1">
    <property type="entry name" value="AT09846P1-RELATED"/>
    <property type="match status" value="1"/>
</dbReference>
<feature type="transmembrane region" description="Helical" evidence="3">
    <location>
        <begin position="6"/>
        <end position="28"/>
    </location>
</feature>
<keyword evidence="3" id="KW-0812">Transmembrane</keyword>
<dbReference type="SMART" id="SM01318">
    <property type="entry name" value="SVWC"/>
    <property type="match status" value="2"/>
</dbReference>
<dbReference type="InterPro" id="IPR053308">
    <property type="entry name" value="Vago-like"/>
</dbReference>
<proteinExistence type="predicted"/>
<evidence type="ECO:0000256" key="3">
    <source>
        <dbReference type="SAM" id="Phobius"/>
    </source>
</evidence>
<accession>A0AAW1LSS1</accession>
<dbReference type="AlphaFoldDB" id="A0AAW1LSS1"/>
<sequence length="214" mass="23098">MFLDETIMLKYALAFSFCVITVYCGVALEMTTVTDKERAEGYACKSADPNVGLMKNGEVKNNITLDSCMRATCKAGTIQLVSCGSVFRTEGCDLVRNISLPYPLCCPRIVCYQPPKVVYLVGVFCAVALEITTVTDAEKAEGYACKSSDDALGLMKSGEVRKNYLPNSCVRSICGSDGTISYASCGVVAGPPECKIVKDYTKPYPECCPQVVCE</sequence>
<name>A0AAW1LSS1_POPJA</name>
<evidence type="ECO:0000313" key="5">
    <source>
        <dbReference type="EMBL" id="KAK9737393.1"/>
    </source>
</evidence>
<keyword evidence="3" id="KW-1133">Transmembrane helix</keyword>
<dbReference type="PANTHER" id="PTHR39957">
    <property type="entry name" value="AT09846P1-RELATED"/>
    <property type="match status" value="1"/>
</dbReference>
<keyword evidence="2" id="KW-0964">Secreted</keyword>
<dbReference type="InterPro" id="IPR029277">
    <property type="entry name" value="SVWC_dom"/>
</dbReference>
<gene>
    <name evidence="5" type="ORF">QE152_g10738</name>
</gene>
<protein>
    <submittedName>
        <fullName evidence="5">Single domain von Willebrand factor type C</fullName>
    </submittedName>
</protein>
<dbReference type="Pfam" id="PF15430">
    <property type="entry name" value="SVWC"/>
    <property type="match status" value="2"/>
</dbReference>
<dbReference type="EMBL" id="JASPKY010000100">
    <property type="protein sequence ID" value="KAK9737393.1"/>
    <property type="molecule type" value="Genomic_DNA"/>
</dbReference>
<evidence type="ECO:0000259" key="4">
    <source>
        <dbReference type="SMART" id="SM01318"/>
    </source>
</evidence>
<evidence type="ECO:0000256" key="1">
    <source>
        <dbReference type="ARBA" id="ARBA00004613"/>
    </source>
</evidence>
<dbReference type="Proteomes" id="UP001458880">
    <property type="component" value="Unassembled WGS sequence"/>
</dbReference>
<organism evidence="5 6">
    <name type="scientific">Popillia japonica</name>
    <name type="common">Japanese beetle</name>
    <dbReference type="NCBI Taxonomy" id="7064"/>
    <lineage>
        <taxon>Eukaryota</taxon>
        <taxon>Metazoa</taxon>
        <taxon>Ecdysozoa</taxon>
        <taxon>Arthropoda</taxon>
        <taxon>Hexapoda</taxon>
        <taxon>Insecta</taxon>
        <taxon>Pterygota</taxon>
        <taxon>Neoptera</taxon>
        <taxon>Endopterygota</taxon>
        <taxon>Coleoptera</taxon>
        <taxon>Polyphaga</taxon>
        <taxon>Scarabaeiformia</taxon>
        <taxon>Scarabaeidae</taxon>
        <taxon>Rutelinae</taxon>
        <taxon>Popillia</taxon>
    </lineage>
</organism>